<proteinExistence type="predicted"/>
<dbReference type="OrthoDB" id="1495699at2"/>
<name>A0A432LKZ6_9BACT</name>
<evidence type="ECO:0000313" key="2">
    <source>
        <dbReference type="Proteomes" id="UP000278983"/>
    </source>
</evidence>
<dbReference type="AlphaFoldDB" id="A0A432LKZ6"/>
<organism evidence="1 2">
    <name type="scientific">Prevotella koreensis</name>
    <dbReference type="NCBI Taxonomy" id="2490854"/>
    <lineage>
        <taxon>Bacteria</taxon>
        <taxon>Pseudomonadati</taxon>
        <taxon>Bacteroidota</taxon>
        <taxon>Bacteroidia</taxon>
        <taxon>Bacteroidales</taxon>
        <taxon>Prevotellaceae</taxon>
        <taxon>Prevotella</taxon>
    </lineage>
</organism>
<gene>
    <name evidence="1" type="ORF">EHV08_06685</name>
</gene>
<dbReference type="RefSeq" id="WP_126678632.1">
    <property type="nucleotide sequence ID" value="NZ_RYYU01000001.1"/>
</dbReference>
<dbReference type="Proteomes" id="UP000278983">
    <property type="component" value="Unassembled WGS sequence"/>
</dbReference>
<dbReference type="EMBL" id="RYYU01000001">
    <property type="protein sequence ID" value="RUL59473.1"/>
    <property type="molecule type" value="Genomic_DNA"/>
</dbReference>
<comment type="caution">
    <text evidence="1">The sequence shown here is derived from an EMBL/GenBank/DDBJ whole genome shotgun (WGS) entry which is preliminary data.</text>
</comment>
<reference evidence="1 2" key="1">
    <citation type="submission" date="2018-12" db="EMBL/GenBank/DDBJ databases">
        <title>Genome sequencing of Prevotella sp. KCOM 3155 (= JS262).</title>
        <authorList>
            <person name="Kook J.-K."/>
            <person name="Park S.-N."/>
            <person name="Lim Y.K."/>
        </authorList>
    </citation>
    <scope>NUCLEOTIDE SEQUENCE [LARGE SCALE GENOMIC DNA]</scope>
    <source>
        <strain evidence="1 2">KCOM 3155</strain>
    </source>
</reference>
<accession>A0A432LKZ6</accession>
<keyword evidence="2" id="KW-1185">Reference proteome</keyword>
<evidence type="ECO:0000313" key="1">
    <source>
        <dbReference type="EMBL" id="RUL59473.1"/>
    </source>
</evidence>
<protein>
    <submittedName>
        <fullName evidence="1">Uncharacterized protein</fullName>
    </submittedName>
</protein>
<sequence>MVIIVLFLIFLGFLSTRYRNFQTVNGITFTVWNTTEGCYVMPYVYLGLFHPKDDYIIFSNRGGLTIFLKDEKTMLCFFESSDTLNCKINSFNCQVFPQPNYKRRADGLFYYAPIEDPNSHYRKRENIRKRKDQYYILYPSIAIDTYDFVNIYVKDNLRNNDL</sequence>